<dbReference type="Proteomes" id="UP000236370">
    <property type="component" value="Unassembled WGS sequence"/>
</dbReference>
<dbReference type="AlphaFoldDB" id="A0A2J8QJY4"/>
<accession>A0A2J8QJY4</accession>
<evidence type="ECO:0000256" key="1">
    <source>
        <dbReference type="SAM" id="MobiDB-lite"/>
    </source>
</evidence>
<reference evidence="2 3" key="1">
    <citation type="submission" date="2017-12" db="EMBL/GenBank/DDBJ databases">
        <title>High-resolution comparative analysis of great ape genomes.</title>
        <authorList>
            <person name="Pollen A."/>
            <person name="Hastie A."/>
            <person name="Hormozdiari F."/>
            <person name="Dougherty M."/>
            <person name="Liu R."/>
            <person name="Chaisson M."/>
            <person name="Hoppe E."/>
            <person name="Hill C."/>
            <person name="Pang A."/>
            <person name="Hillier L."/>
            <person name="Baker C."/>
            <person name="Armstrong J."/>
            <person name="Shendure J."/>
            <person name="Paten B."/>
            <person name="Wilson R."/>
            <person name="Chao H."/>
            <person name="Schneider V."/>
            <person name="Ventura M."/>
            <person name="Kronenberg Z."/>
            <person name="Murali S."/>
            <person name="Gordon D."/>
            <person name="Cantsilieris S."/>
            <person name="Munson K."/>
            <person name="Nelson B."/>
            <person name="Raja A."/>
            <person name="Underwood J."/>
            <person name="Diekhans M."/>
            <person name="Fiddes I."/>
            <person name="Haussler D."/>
            <person name="Eichler E."/>
        </authorList>
    </citation>
    <scope>NUCLEOTIDE SEQUENCE [LARGE SCALE GENOMIC DNA]</scope>
    <source>
        <strain evidence="2">Yerkes chimp pedigree #C0471</strain>
    </source>
</reference>
<feature type="non-terminal residue" evidence="2">
    <location>
        <position position="1"/>
    </location>
</feature>
<proteinExistence type="predicted"/>
<feature type="region of interest" description="Disordered" evidence="1">
    <location>
        <begin position="1"/>
        <end position="35"/>
    </location>
</feature>
<protein>
    <submittedName>
        <fullName evidence="2">ACIN1 isoform 6</fullName>
    </submittedName>
</protein>
<dbReference type="EMBL" id="NBAG03000032">
    <property type="protein sequence ID" value="PNI96586.1"/>
    <property type="molecule type" value="Genomic_DNA"/>
</dbReference>
<evidence type="ECO:0000313" key="2">
    <source>
        <dbReference type="EMBL" id="PNI96586.1"/>
    </source>
</evidence>
<feature type="compositionally biased region" description="Basic and acidic residues" evidence="1">
    <location>
        <begin position="1"/>
        <end position="17"/>
    </location>
</feature>
<organism evidence="2 3">
    <name type="scientific">Pan troglodytes</name>
    <name type="common">Chimpanzee</name>
    <dbReference type="NCBI Taxonomy" id="9598"/>
    <lineage>
        <taxon>Eukaryota</taxon>
        <taxon>Metazoa</taxon>
        <taxon>Chordata</taxon>
        <taxon>Craniata</taxon>
        <taxon>Vertebrata</taxon>
        <taxon>Euteleostomi</taxon>
        <taxon>Mammalia</taxon>
        <taxon>Eutheria</taxon>
        <taxon>Euarchontoglires</taxon>
        <taxon>Primates</taxon>
        <taxon>Haplorrhini</taxon>
        <taxon>Catarrhini</taxon>
        <taxon>Hominidae</taxon>
        <taxon>Pan</taxon>
    </lineage>
</organism>
<name>A0A2J8QJY4_PANTR</name>
<comment type="caution">
    <text evidence="2">The sequence shown here is derived from an EMBL/GenBank/DDBJ whole genome shotgun (WGS) entry which is preliminary data.</text>
</comment>
<evidence type="ECO:0000313" key="3">
    <source>
        <dbReference type="Proteomes" id="UP000236370"/>
    </source>
</evidence>
<gene>
    <name evidence="2" type="ORF">CK820_G0029642</name>
</gene>
<sequence>NDDRPEGSVEDEEKKEYLMYGNPPVKYNPAQLANR</sequence>